<dbReference type="Proteomes" id="UP001314205">
    <property type="component" value="Unassembled WGS sequence"/>
</dbReference>
<keyword evidence="3" id="KW-1185">Reference proteome</keyword>
<gene>
    <name evidence="2" type="ORF">PARMNEM_LOCUS14515</name>
</gene>
<dbReference type="PANTHER" id="PTHR46599:SF6">
    <property type="entry name" value="DUAL SPECIFICITY PHOSPHATASE 26"/>
    <property type="match status" value="1"/>
</dbReference>
<feature type="domain" description="PiggyBac transposable element-derived protein" evidence="1">
    <location>
        <begin position="8"/>
        <end position="287"/>
    </location>
</feature>
<accession>A0AAV1LKY9</accession>
<dbReference type="Pfam" id="PF13843">
    <property type="entry name" value="DDE_Tnp_1_7"/>
    <property type="match status" value="1"/>
</dbReference>
<reference evidence="2 3" key="1">
    <citation type="submission" date="2023-11" db="EMBL/GenBank/DDBJ databases">
        <authorList>
            <person name="Hedman E."/>
            <person name="Englund M."/>
            <person name="Stromberg M."/>
            <person name="Nyberg Akerstrom W."/>
            <person name="Nylinder S."/>
            <person name="Jareborg N."/>
            <person name="Kallberg Y."/>
            <person name="Kronander E."/>
        </authorList>
    </citation>
    <scope>NUCLEOTIDE SEQUENCE [LARGE SCALE GENOMIC DNA]</scope>
</reference>
<dbReference type="EMBL" id="CAVLGL010000091">
    <property type="protein sequence ID" value="CAK1594957.1"/>
    <property type="molecule type" value="Genomic_DNA"/>
</dbReference>
<proteinExistence type="predicted"/>
<dbReference type="AlphaFoldDB" id="A0AAV1LKY9"/>
<evidence type="ECO:0000259" key="1">
    <source>
        <dbReference type="Pfam" id="PF13843"/>
    </source>
</evidence>
<dbReference type="InterPro" id="IPR029526">
    <property type="entry name" value="PGBD"/>
</dbReference>
<evidence type="ECO:0000313" key="2">
    <source>
        <dbReference type="EMBL" id="CAK1594957.1"/>
    </source>
</evidence>
<dbReference type="PANTHER" id="PTHR46599">
    <property type="entry name" value="PIGGYBAC TRANSPOSABLE ELEMENT-DERIVED PROTEIN 4"/>
    <property type="match status" value="1"/>
</dbReference>
<organism evidence="2 3">
    <name type="scientific">Parnassius mnemosyne</name>
    <name type="common">clouded apollo</name>
    <dbReference type="NCBI Taxonomy" id="213953"/>
    <lineage>
        <taxon>Eukaryota</taxon>
        <taxon>Metazoa</taxon>
        <taxon>Ecdysozoa</taxon>
        <taxon>Arthropoda</taxon>
        <taxon>Hexapoda</taxon>
        <taxon>Insecta</taxon>
        <taxon>Pterygota</taxon>
        <taxon>Neoptera</taxon>
        <taxon>Endopterygota</taxon>
        <taxon>Lepidoptera</taxon>
        <taxon>Glossata</taxon>
        <taxon>Ditrysia</taxon>
        <taxon>Papilionoidea</taxon>
        <taxon>Papilionidae</taxon>
        <taxon>Parnassiinae</taxon>
        <taxon>Parnassini</taxon>
        <taxon>Parnassius</taxon>
        <taxon>Driopa</taxon>
    </lineage>
</organism>
<protein>
    <recommendedName>
        <fullName evidence="1">PiggyBac transposable element-derived protein domain-containing protein</fullName>
    </recommendedName>
</protein>
<name>A0AAV1LKY9_9NEOP</name>
<sequence length="295" mass="33903">MCRNIFEPSLCFDLFITEDIVGEIVKWTNVEISRKRPPVNTHATCRDTCSIEVRTYFGILTLTAAMKDNHLTATDLFDSTFSGSRYLAVMSRERFNFLTRCLRMDDKTLRPALRQEDPFIPVRKIWEMFIQQCKCNYTPGNYLTVDEQLVGFLGCPFRMYIPNKPNKYGIKIPMMCDNGTKYMVNALPYIGRATDTGGLPQGEYYLKELSRPIHGTNRNVTCDNWFTSVSLAKALLAEPYKLTIVGTLRSNKREIPQEMKNTRRRPVGTSMFAYDVPLTLVSYKPKSAKMVFLLS</sequence>
<comment type="caution">
    <text evidence="2">The sequence shown here is derived from an EMBL/GenBank/DDBJ whole genome shotgun (WGS) entry which is preliminary data.</text>
</comment>
<evidence type="ECO:0000313" key="3">
    <source>
        <dbReference type="Proteomes" id="UP001314205"/>
    </source>
</evidence>